<proteinExistence type="predicted"/>
<dbReference type="Proteomes" id="UP001529369">
    <property type="component" value="Unassembled WGS sequence"/>
</dbReference>
<name>A0ABT7ZZF4_9PROT</name>
<evidence type="ECO:0000313" key="1">
    <source>
        <dbReference type="EMBL" id="MDN3562850.1"/>
    </source>
</evidence>
<evidence type="ECO:0000313" key="2">
    <source>
        <dbReference type="Proteomes" id="UP001529369"/>
    </source>
</evidence>
<keyword evidence="2" id="KW-1185">Reference proteome</keyword>
<dbReference type="InterPro" id="IPR018777">
    <property type="entry name" value="Replication_initiator_prot_A"/>
</dbReference>
<dbReference type="RefSeq" id="WP_290314569.1">
    <property type="nucleotide sequence ID" value="NZ_JAUFPN010000005.1"/>
</dbReference>
<accession>A0ABT7ZZF4</accession>
<gene>
    <name evidence="1" type="ORF">QWZ14_00425</name>
</gene>
<organism evidence="1 2">
    <name type="scientific">Paeniroseomonas aquatica</name>
    <dbReference type="NCBI Taxonomy" id="373043"/>
    <lineage>
        <taxon>Bacteria</taxon>
        <taxon>Pseudomonadati</taxon>
        <taxon>Pseudomonadota</taxon>
        <taxon>Alphaproteobacteria</taxon>
        <taxon>Acetobacterales</taxon>
        <taxon>Acetobacteraceae</taxon>
        <taxon>Paeniroseomonas</taxon>
    </lineage>
</organism>
<sequence>MAPDPVAEKAARAGQPRGDYQLDLFAALPGDLPTHDQQEMMERPFFSLSKSKRTEPIDYRVRNGTTEIRVKVTANAETGMATIWDADILIWAASQVREAITRGVPTSRRFRVSLYELLRAIGRPTGGAEYGRIVEALRRLKGTVIETTIRQNGTRPTGFGWIEDWSAPTDADGRSLGIEFTIAEWLYQGIRDDKLVLSIDREYFALTGGIERWLYRVVRKHGGHQGGGWGFTMSQLHHKSGSTRRLADFAKDIRKVVERQRLPGYWLELYRTDGNEEALHFSARAILPTTHPGYAAKRLPRVRVAHKREAVDEPQAD</sequence>
<dbReference type="EMBL" id="JAUFPN010000005">
    <property type="protein sequence ID" value="MDN3562850.1"/>
    <property type="molecule type" value="Genomic_DNA"/>
</dbReference>
<comment type="caution">
    <text evidence="1">The sequence shown here is derived from an EMBL/GenBank/DDBJ whole genome shotgun (WGS) entry which is preliminary data.</text>
</comment>
<protein>
    <submittedName>
        <fullName evidence="1">Replication initiator protein A</fullName>
    </submittedName>
</protein>
<reference evidence="2" key="1">
    <citation type="journal article" date="2019" name="Int. J. Syst. Evol. Microbiol.">
        <title>The Global Catalogue of Microorganisms (GCM) 10K type strain sequencing project: providing services to taxonomists for standard genome sequencing and annotation.</title>
        <authorList>
            <consortium name="The Broad Institute Genomics Platform"/>
            <consortium name="The Broad Institute Genome Sequencing Center for Infectious Disease"/>
            <person name="Wu L."/>
            <person name="Ma J."/>
        </authorList>
    </citation>
    <scope>NUCLEOTIDE SEQUENCE [LARGE SCALE GENOMIC DNA]</scope>
    <source>
        <strain evidence="2">CECT 7131</strain>
    </source>
</reference>
<dbReference type="Pfam" id="PF10134">
    <property type="entry name" value="RPA"/>
    <property type="match status" value="1"/>
</dbReference>